<name>A0ABN9UK29_9DINO</name>
<evidence type="ECO:0000313" key="3">
    <source>
        <dbReference type="Proteomes" id="UP001189429"/>
    </source>
</evidence>
<gene>
    <name evidence="2" type="ORF">PCOR1329_LOCUS49230</name>
</gene>
<reference evidence="2" key="1">
    <citation type="submission" date="2023-10" db="EMBL/GenBank/DDBJ databases">
        <authorList>
            <person name="Chen Y."/>
            <person name="Shah S."/>
            <person name="Dougan E. K."/>
            <person name="Thang M."/>
            <person name="Chan C."/>
        </authorList>
    </citation>
    <scope>NUCLEOTIDE SEQUENCE [LARGE SCALE GENOMIC DNA]</scope>
</reference>
<proteinExistence type="predicted"/>
<protein>
    <submittedName>
        <fullName evidence="2">Uncharacterized protein</fullName>
    </submittedName>
</protein>
<evidence type="ECO:0000313" key="2">
    <source>
        <dbReference type="EMBL" id="CAK0860179.1"/>
    </source>
</evidence>
<organism evidence="2 3">
    <name type="scientific">Prorocentrum cordatum</name>
    <dbReference type="NCBI Taxonomy" id="2364126"/>
    <lineage>
        <taxon>Eukaryota</taxon>
        <taxon>Sar</taxon>
        <taxon>Alveolata</taxon>
        <taxon>Dinophyceae</taxon>
        <taxon>Prorocentrales</taxon>
        <taxon>Prorocentraceae</taxon>
        <taxon>Prorocentrum</taxon>
    </lineage>
</organism>
<feature type="region of interest" description="Disordered" evidence="1">
    <location>
        <begin position="1"/>
        <end position="86"/>
    </location>
</feature>
<feature type="compositionally biased region" description="Low complexity" evidence="1">
    <location>
        <begin position="47"/>
        <end position="67"/>
    </location>
</feature>
<evidence type="ECO:0000256" key="1">
    <source>
        <dbReference type="SAM" id="MobiDB-lite"/>
    </source>
</evidence>
<sequence>MPIHSSARARTSRKCNASPPPAGAALGRKPGRGRGALFLAPAPSKPRGGTSSGAAAARQGRSSGTSSFPAPERCASAERQTCPRPSAPPACALVLAARAPLGQAPLGQAAARLGGRVCCLRRSRALSSTEG</sequence>
<dbReference type="Proteomes" id="UP001189429">
    <property type="component" value="Unassembled WGS sequence"/>
</dbReference>
<dbReference type="EMBL" id="CAUYUJ010015954">
    <property type="protein sequence ID" value="CAK0860179.1"/>
    <property type="molecule type" value="Genomic_DNA"/>
</dbReference>
<keyword evidence="3" id="KW-1185">Reference proteome</keyword>
<comment type="caution">
    <text evidence="2">The sequence shown here is derived from an EMBL/GenBank/DDBJ whole genome shotgun (WGS) entry which is preliminary data.</text>
</comment>
<accession>A0ABN9UK29</accession>